<evidence type="ECO:0000313" key="2">
    <source>
        <dbReference type="Proteomes" id="UP000774326"/>
    </source>
</evidence>
<gene>
    <name evidence="1" type="ORF">WICPIJ_001395</name>
</gene>
<proteinExistence type="predicted"/>
<dbReference type="AlphaFoldDB" id="A0A9P8QBQ7"/>
<dbReference type="Proteomes" id="UP000774326">
    <property type="component" value="Unassembled WGS sequence"/>
</dbReference>
<keyword evidence="2" id="KW-1185">Reference proteome</keyword>
<reference evidence="1" key="1">
    <citation type="journal article" date="2021" name="Open Biol.">
        <title>Shared evolutionary footprints suggest mitochondrial oxidative damage underlies multiple complex I losses in fungi.</title>
        <authorList>
            <person name="Schikora-Tamarit M.A."/>
            <person name="Marcet-Houben M."/>
            <person name="Nosek J."/>
            <person name="Gabaldon T."/>
        </authorList>
    </citation>
    <scope>NUCLEOTIDE SEQUENCE</scope>
    <source>
        <strain evidence="1">CBS2887</strain>
    </source>
</reference>
<comment type="caution">
    <text evidence="1">The sequence shown here is derived from an EMBL/GenBank/DDBJ whole genome shotgun (WGS) entry which is preliminary data.</text>
</comment>
<reference evidence="1" key="2">
    <citation type="submission" date="2021-01" db="EMBL/GenBank/DDBJ databases">
        <authorList>
            <person name="Schikora-Tamarit M.A."/>
        </authorList>
    </citation>
    <scope>NUCLEOTIDE SEQUENCE</scope>
    <source>
        <strain evidence="1">CBS2887</strain>
    </source>
</reference>
<evidence type="ECO:0000313" key="1">
    <source>
        <dbReference type="EMBL" id="KAH3687628.1"/>
    </source>
</evidence>
<name>A0A9P8QBQ7_WICPI</name>
<protein>
    <submittedName>
        <fullName evidence="1">Uncharacterized protein</fullName>
    </submittedName>
</protein>
<organism evidence="1 2">
    <name type="scientific">Wickerhamomyces pijperi</name>
    <name type="common">Yeast</name>
    <name type="synonym">Pichia pijperi</name>
    <dbReference type="NCBI Taxonomy" id="599730"/>
    <lineage>
        <taxon>Eukaryota</taxon>
        <taxon>Fungi</taxon>
        <taxon>Dikarya</taxon>
        <taxon>Ascomycota</taxon>
        <taxon>Saccharomycotina</taxon>
        <taxon>Saccharomycetes</taxon>
        <taxon>Phaffomycetales</taxon>
        <taxon>Wickerhamomycetaceae</taxon>
        <taxon>Wickerhamomyces</taxon>
    </lineage>
</organism>
<dbReference type="EMBL" id="JAEUBG010000712">
    <property type="protein sequence ID" value="KAH3687628.1"/>
    <property type="molecule type" value="Genomic_DNA"/>
</dbReference>
<accession>A0A9P8QBQ7</accession>
<sequence length="76" mass="8730">MSPIRNFSCFDNVSSYWSNTEINWKVSPLVMTVLWYTTRIFNSSTNNKETYSVGKYGKPKRRSSLDIAGLTSPLDK</sequence>